<protein>
    <recommendedName>
        <fullName evidence="10">Glycerol-3-phosphate acyltransferase</fullName>
    </recommendedName>
    <alternativeName>
        <fullName evidence="10">Acyl-PO4 G3P acyltransferase</fullName>
    </alternativeName>
    <alternativeName>
        <fullName evidence="10">Acyl-phosphate--glycerol-3-phosphate acyltransferase</fullName>
    </alternativeName>
    <alternativeName>
        <fullName evidence="10">G3P acyltransferase</fullName>
        <shortName evidence="10">GPAT</shortName>
        <ecNumber evidence="10">2.3.1.275</ecNumber>
    </alternativeName>
    <alternativeName>
        <fullName evidence="10">Lysophosphatidic acid synthase</fullName>
        <shortName evidence="10">LPA synthase</shortName>
    </alternativeName>
</protein>
<gene>
    <name evidence="10" type="primary">plsY</name>
    <name evidence="11" type="ORF">DI270_034520</name>
</gene>
<feature type="transmembrane region" description="Helical" evidence="10">
    <location>
        <begin position="12"/>
        <end position="31"/>
    </location>
</feature>
<comment type="subcellular location">
    <subcellularLocation>
        <location evidence="10">Cell membrane</location>
        <topology evidence="10">Multi-pass membrane protein</topology>
    </subcellularLocation>
</comment>
<dbReference type="HAMAP" id="MF_01043">
    <property type="entry name" value="PlsY"/>
    <property type="match status" value="1"/>
</dbReference>
<keyword evidence="8 10" id="KW-0594">Phospholipid biosynthesis</keyword>
<feature type="transmembrane region" description="Helical" evidence="10">
    <location>
        <begin position="141"/>
        <end position="161"/>
    </location>
</feature>
<feature type="transmembrane region" description="Helical" evidence="10">
    <location>
        <begin position="51"/>
        <end position="73"/>
    </location>
</feature>
<keyword evidence="2 10" id="KW-0444">Lipid biosynthesis</keyword>
<accession>A0ABX9LB70</accession>
<keyword evidence="12" id="KW-1185">Reference proteome</keyword>
<keyword evidence="6 10" id="KW-0443">Lipid metabolism</keyword>
<evidence type="ECO:0000256" key="3">
    <source>
        <dbReference type="ARBA" id="ARBA00022679"/>
    </source>
</evidence>
<dbReference type="Pfam" id="PF02660">
    <property type="entry name" value="G3P_acyltransf"/>
    <property type="match status" value="1"/>
</dbReference>
<keyword evidence="5 10" id="KW-1133">Transmembrane helix</keyword>
<sequence>MWRIAPRSAYLWRWNVTTLPLFVPSFVSALVSPFVSAPAPSPTPSPAPSLVPLLVAVIGGYLLGSIPVAVLVAGRRGVDPREEGDRNPGFWNVRERLGARAAAPVFAGDMAKGVAAGLLGLVAGGAHTTALGVVTGPSVSVAYLAVGAAMLGHAWPVFAGFRGGRSVLTFAGGMAVICPPAFVLGLAVLAVTRLATGSFALGARAGVFAIPVLQLAFSPIGHVAATGALMCLIGLRFGQAALAARRP</sequence>
<name>A0ABX9LB70_9ACTN</name>
<dbReference type="EMBL" id="QFZU02000264">
    <property type="protein sequence ID" value="RGA00494.1"/>
    <property type="molecule type" value="Genomic_DNA"/>
</dbReference>
<evidence type="ECO:0000256" key="2">
    <source>
        <dbReference type="ARBA" id="ARBA00022516"/>
    </source>
</evidence>
<evidence type="ECO:0000256" key="4">
    <source>
        <dbReference type="ARBA" id="ARBA00022692"/>
    </source>
</evidence>
<evidence type="ECO:0000256" key="9">
    <source>
        <dbReference type="ARBA" id="ARBA00023264"/>
    </source>
</evidence>
<keyword evidence="7 10" id="KW-0472">Membrane</keyword>
<evidence type="ECO:0000256" key="6">
    <source>
        <dbReference type="ARBA" id="ARBA00023098"/>
    </source>
</evidence>
<comment type="subunit">
    <text evidence="10">Probably interacts with PlsX.</text>
</comment>
<evidence type="ECO:0000313" key="12">
    <source>
        <dbReference type="Proteomes" id="UP000262538"/>
    </source>
</evidence>
<evidence type="ECO:0000256" key="8">
    <source>
        <dbReference type="ARBA" id="ARBA00023209"/>
    </source>
</evidence>
<comment type="function">
    <text evidence="10">Catalyzes the transfer of an acyl group from acyl-phosphate (acyl-PO(4)) to glycerol-3-phosphate (G3P) to form lysophosphatidic acid (LPA). This enzyme utilizes acyl-phosphate as fatty acyl donor, but not acyl-CoA or acyl-ACP.</text>
</comment>
<proteinExistence type="inferred from homology"/>
<keyword evidence="9 10" id="KW-1208">Phospholipid metabolism</keyword>
<comment type="similarity">
    <text evidence="10">Belongs to the PlsY family.</text>
</comment>
<evidence type="ECO:0000256" key="1">
    <source>
        <dbReference type="ARBA" id="ARBA00022475"/>
    </source>
</evidence>
<keyword evidence="3 10" id="KW-0808">Transferase</keyword>
<dbReference type="PANTHER" id="PTHR30309">
    <property type="entry name" value="INNER MEMBRANE PROTEIN YGIH"/>
    <property type="match status" value="1"/>
</dbReference>
<dbReference type="GO" id="GO:0016746">
    <property type="term" value="F:acyltransferase activity"/>
    <property type="evidence" value="ECO:0007669"/>
    <property type="project" value="UniProtKB-KW"/>
</dbReference>
<dbReference type="InterPro" id="IPR003811">
    <property type="entry name" value="G3P_acylTferase_PlsY"/>
</dbReference>
<comment type="catalytic activity">
    <reaction evidence="10">
        <text>an acyl phosphate + sn-glycerol 3-phosphate = a 1-acyl-sn-glycero-3-phosphate + phosphate</text>
        <dbReference type="Rhea" id="RHEA:34075"/>
        <dbReference type="ChEBI" id="CHEBI:43474"/>
        <dbReference type="ChEBI" id="CHEBI:57597"/>
        <dbReference type="ChEBI" id="CHEBI:57970"/>
        <dbReference type="ChEBI" id="CHEBI:59918"/>
        <dbReference type="EC" id="2.3.1.275"/>
    </reaction>
</comment>
<evidence type="ECO:0000256" key="10">
    <source>
        <dbReference type="HAMAP-Rule" id="MF_01043"/>
    </source>
</evidence>
<comment type="pathway">
    <text evidence="10">Lipid metabolism; phospholipid metabolism.</text>
</comment>
<evidence type="ECO:0000313" key="11">
    <source>
        <dbReference type="EMBL" id="RGA00494.1"/>
    </source>
</evidence>
<comment type="caution">
    <text evidence="11">The sequence shown here is derived from an EMBL/GenBank/DDBJ whole genome shotgun (WGS) entry which is preliminary data.</text>
</comment>
<evidence type="ECO:0000256" key="5">
    <source>
        <dbReference type="ARBA" id="ARBA00022989"/>
    </source>
</evidence>
<evidence type="ECO:0000256" key="7">
    <source>
        <dbReference type="ARBA" id="ARBA00023136"/>
    </source>
</evidence>
<dbReference type="PANTHER" id="PTHR30309:SF0">
    <property type="entry name" value="GLYCEROL-3-PHOSPHATE ACYLTRANSFERASE-RELATED"/>
    <property type="match status" value="1"/>
</dbReference>
<organism evidence="11 12">
    <name type="scientific">Microbispora triticiradicis</name>
    <dbReference type="NCBI Taxonomy" id="2200763"/>
    <lineage>
        <taxon>Bacteria</taxon>
        <taxon>Bacillati</taxon>
        <taxon>Actinomycetota</taxon>
        <taxon>Actinomycetes</taxon>
        <taxon>Streptosporangiales</taxon>
        <taxon>Streptosporangiaceae</taxon>
        <taxon>Microbispora</taxon>
    </lineage>
</organism>
<keyword evidence="11" id="KW-0012">Acyltransferase</keyword>
<keyword evidence="1 10" id="KW-1003">Cell membrane</keyword>
<dbReference type="SMART" id="SM01207">
    <property type="entry name" value="G3P_acyltransf"/>
    <property type="match status" value="1"/>
</dbReference>
<reference evidence="11 12" key="1">
    <citation type="submission" date="2018-08" db="EMBL/GenBank/DDBJ databases">
        <title>Microbispora. triticiradicis sp. nov., a novel actinomycete isolated from the root of wheat (Triticum aestivum L.)).</title>
        <authorList>
            <person name="Han C."/>
        </authorList>
    </citation>
    <scope>NUCLEOTIDE SEQUENCE [LARGE SCALE GENOMIC DNA]</scope>
    <source>
        <strain evidence="11 12">NEAU-HRDPA2-9</strain>
    </source>
</reference>
<dbReference type="EC" id="2.3.1.275" evidence="10"/>
<feature type="transmembrane region" description="Helical" evidence="10">
    <location>
        <begin position="223"/>
        <end position="244"/>
    </location>
</feature>
<keyword evidence="4 10" id="KW-0812">Transmembrane</keyword>
<dbReference type="Proteomes" id="UP000262538">
    <property type="component" value="Unassembled WGS sequence"/>
</dbReference>
<feature type="transmembrane region" description="Helical" evidence="10">
    <location>
        <begin position="167"/>
        <end position="191"/>
    </location>
</feature>